<dbReference type="Gene3D" id="1.20.120.330">
    <property type="entry name" value="Nucleotidyltransferases domain 2"/>
    <property type="match status" value="1"/>
</dbReference>
<keyword evidence="1" id="KW-0808">Transferase</keyword>
<dbReference type="EMBL" id="JAAEEH010000022">
    <property type="protein sequence ID" value="NDL67838.1"/>
    <property type="molecule type" value="Genomic_DNA"/>
</dbReference>
<dbReference type="AlphaFoldDB" id="A0A7X5HWA6"/>
<sequence>MDRMKEVRWKQRFENFERSYRLLDKYVNQPIENELERAGIIQFFEISFELAWKLLKDYLEAQEIVARSPREAIKQSLQIGVIDDGHVWIDALGDRNLTVHAYDEKVAAKMAVDIVQTYYPELKKLYEKLAKERDACMD</sequence>
<dbReference type="Pfam" id="PF08780">
    <property type="entry name" value="NTase_sub_bind"/>
    <property type="match status" value="1"/>
</dbReference>
<dbReference type="SUPFAM" id="SSF81593">
    <property type="entry name" value="Nucleotidyltransferase substrate binding subunit/domain"/>
    <property type="match status" value="1"/>
</dbReference>
<dbReference type="RefSeq" id="WP_162370565.1">
    <property type="nucleotide sequence ID" value="NZ_JAAEEH010000022.1"/>
</dbReference>
<organism evidence="1 2">
    <name type="scientific">Anaerotalea alkaliphila</name>
    <dbReference type="NCBI Taxonomy" id="2662126"/>
    <lineage>
        <taxon>Bacteria</taxon>
        <taxon>Bacillati</taxon>
        <taxon>Bacillota</taxon>
        <taxon>Clostridia</taxon>
        <taxon>Eubacteriales</taxon>
        <taxon>Anaerotalea</taxon>
    </lineage>
</organism>
<comment type="caution">
    <text evidence="1">The sequence shown here is derived from an EMBL/GenBank/DDBJ whole genome shotgun (WGS) entry which is preliminary data.</text>
</comment>
<reference evidence="1 2" key="1">
    <citation type="submission" date="2020-01" db="EMBL/GenBank/DDBJ databases">
        <title>Anaeroalcalibacter tamaniensis gen. nov., sp. nov., moderately halophilic strictly anaerobic fermenter bacterium from mud volcano of Taman peninsula.</title>
        <authorList>
            <person name="Frolova A."/>
            <person name="Merkel A.Y."/>
            <person name="Slobodkin A.I."/>
        </authorList>
    </citation>
    <scope>NUCLEOTIDE SEQUENCE [LARGE SCALE GENOMIC DNA]</scope>
    <source>
        <strain evidence="1 2">F-3ap</strain>
    </source>
</reference>
<name>A0A7X5HWA6_9FIRM</name>
<protein>
    <submittedName>
        <fullName evidence="1">Nucleotidyltransferase</fullName>
    </submittedName>
</protein>
<proteinExistence type="predicted"/>
<evidence type="ECO:0000313" key="2">
    <source>
        <dbReference type="Proteomes" id="UP000461585"/>
    </source>
</evidence>
<accession>A0A7X5HWA6</accession>
<gene>
    <name evidence="1" type="ORF">GXN74_08810</name>
</gene>
<keyword evidence="2" id="KW-1185">Reference proteome</keyword>
<dbReference type="GO" id="GO:0016740">
    <property type="term" value="F:transferase activity"/>
    <property type="evidence" value="ECO:0007669"/>
    <property type="project" value="UniProtKB-KW"/>
</dbReference>
<dbReference type="InterPro" id="IPR010235">
    <property type="entry name" value="HepT"/>
</dbReference>
<evidence type="ECO:0000313" key="1">
    <source>
        <dbReference type="EMBL" id="NDL67838.1"/>
    </source>
</evidence>
<dbReference type="NCBIfam" id="TIGR01987">
    <property type="entry name" value="HI0074"/>
    <property type="match status" value="1"/>
</dbReference>
<dbReference type="Proteomes" id="UP000461585">
    <property type="component" value="Unassembled WGS sequence"/>
</dbReference>